<organism evidence="2 3">
    <name type="scientific">Aquimarina algiphila</name>
    <dbReference type="NCBI Taxonomy" id="2047982"/>
    <lineage>
        <taxon>Bacteria</taxon>
        <taxon>Pseudomonadati</taxon>
        <taxon>Bacteroidota</taxon>
        <taxon>Flavobacteriia</taxon>
        <taxon>Flavobacteriales</taxon>
        <taxon>Flavobacteriaceae</taxon>
        <taxon>Aquimarina</taxon>
    </lineage>
</organism>
<accession>A0A554VBS3</accession>
<comment type="caution">
    <text evidence="2">The sequence shown here is derived from an EMBL/GenBank/DDBJ whole genome shotgun (WGS) entry which is preliminary data.</text>
</comment>
<feature type="region of interest" description="Disordered" evidence="1">
    <location>
        <begin position="496"/>
        <end position="516"/>
    </location>
</feature>
<evidence type="ECO:0000313" key="3">
    <source>
        <dbReference type="Proteomes" id="UP000318833"/>
    </source>
</evidence>
<dbReference type="EMBL" id="VLNR01000091">
    <property type="protein sequence ID" value="TSE04041.1"/>
    <property type="molecule type" value="Genomic_DNA"/>
</dbReference>
<dbReference type="Proteomes" id="UP000318833">
    <property type="component" value="Unassembled WGS sequence"/>
</dbReference>
<gene>
    <name evidence="2" type="ORF">FOF46_27685</name>
</gene>
<name>A0A554VBS3_9FLAO</name>
<evidence type="ECO:0000256" key="1">
    <source>
        <dbReference type="SAM" id="MobiDB-lite"/>
    </source>
</evidence>
<dbReference type="OrthoDB" id="779545at2"/>
<proteinExistence type="predicted"/>
<dbReference type="AlphaFoldDB" id="A0A554VBS3"/>
<dbReference type="RefSeq" id="WP_143918730.1">
    <property type="nucleotide sequence ID" value="NZ_CANMIK010000015.1"/>
</dbReference>
<protein>
    <submittedName>
        <fullName evidence="2">Uncharacterized protein</fullName>
    </submittedName>
</protein>
<evidence type="ECO:0000313" key="2">
    <source>
        <dbReference type="EMBL" id="TSE04041.1"/>
    </source>
</evidence>
<keyword evidence="3" id="KW-1185">Reference proteome</keyword>
<feature type="compositionally biased region" description="Basic and acidic residues" evidence="1">
    <location>
        <begin position="496"/>
        <end position="506"/>
    </location>
</feature>
<sequence length="811" mass="93230">MKELFLELFSAKTEIDVLEIINNNPSVFKNNNWKHLGGIESNYGIIENQQSSPVAALIEKVTNSIDATLMKKCYEAGINPESKEAPKSMDEAVALFYPKNNWDIQSNRRKQAEEIQIIADGPTDDTAVIIYDNGEGQPPEMFEETFLSLMKGNKNKIPFVQGKYNMGGSGAIVFCGKNGYQLIASKRYNKIGDFGFTLVRQHPLTKEDKLTIKNTWYEYLVIDNKIPSFNIESLDLKLHNKTFTSGTIIKLYSYQFGKRYGFAQELNQHLTEYLFEPALPVLTKDTKERYPNNKVLETDLFGLKRRLEKEEKDYLQKTFVEEYTDDLFSGTKLIVTGYVFKSKVKDYSIAESKKIIRDRYFKNNMSVLFSMNGQVHGHYTTEFITRSLQFNLLKNHLLIHVDCTHLDYDFRKELFMASRDRLKGGQETKSLRDFIAKQLKKKGSVLYELNQERRNSISFESGSTNELLKTFTKDIGMAPDLMRLLSQTFKLDFKTETSKNNNDKQKGSKKNTQEVSFSPQRFPSFFNLKGKGNKSAVSLPLNGERQIQFATDVEDNYFHRTDDPGELEIALVSYSNNQAEDGDQKGSTTEISEVFNIHKSSPRNGTIRIDFNTEGKENLTVGDEIELKVSLNGSGPSFDEILLVRIAEPLQKKEKAPKKEEDFENPGLPEYKLVYENKIEGFASWDEVSGLLSNEMDAKMVMYPLANGDQLEKIFINMDSNVLTRFKAKSKNINEEQKKAKETKYISTVYFHTLFLYTITKNRKFEILKEDENGTTENRDISEYLQDIFDSYYTEFIINFGDKDLIESLGD</sequence>
<reference evidence="2 3" key="1">
    <citation type="submission" date="2019-07" db="EMBL/GenBank/DDBJ databases">
        <title>The draft genome sequence of Aquimarina algiphila M91.</title>
        <authorList>
            <person name="Meng X."/>
        </authorList>
    </citation>
    <scope>NUCLEOTIDE SEQUENCE [LARGE SCALE GENOMIC DNA]</scope>
    <source>
        <strain evidence="2 3">M91</strain>
    </source>
</reference>